<dbReference type="InterPro" id="IPR042197">
    <property type="entry name" value="Apaf_helical"/>
</dbReference>
<feature type="domain" description="Disease resistance protein winged helix" evidence="9">
    <location>
        <begin position="531"/>
        <end position="600"/>
    </location>
</feature>
<dbReference type="GO" id="GO:0009626">
    <property type="term" value="P:plant-type hypersensitive response"/>
    <property type="evidence" value="ECO:0007669"/>
    <property type="project" value="UniProtKB-ARBA"/>
</dbReference>
<feature type="domain" description="NB-ARC" evidence="7">
    <location>
        <begin position="187"/>
        <end position="261"/>
    </location>
</feature>
<dbReference type="InterPro" id="IPR038005">
    <property type="entry name" value="RX-like_CC"/>
</dbReference>
<evidence type="ECO:0000256" key="4">
    <source>
        <dbReference type="ARBA" id="ARBA00022741"/>
    </source>
</evidence>
<dbReference type="Gene3D" id="3.40.50.300">
    <property type="entry name" value="P-loop containing nucleotide triphosphate hydrolases"/>
    <property type="match status" value="1"/>
</dbReference>
<feature type="domain" description="Disease resistance R13L4/SHOC-2-like LRR" evidence="10">
    <location>
        <begin position="651"/>
        <end position="998"/>
    </location>
</feature>
<dbReference type="Gene3D" id="1.20.5.4130">
    <property type="match status" value="1"/>
</dbReference>
<dbReference type="InterPro" id="IPR044974">
    <property type="entry name" value="Disease_R_plants"/>
</dbReference>
<keyword evidence="3" id="KW-0677">Repeat</keyword>
<evidence type="ECO:0000259" key="10">
    <source>
        <dbReference type="Pfam" id="PF23598"/>
    </source>
</evidence>
<protein>
    <submittedName>
        <fullName evidence="11">Disease resistance protein RPM1</fullName>
    </submittedName>
</protein>
<feature type="domain" description="Disease resistance N-terminal" evidence="8">
    <location>
        <begin position="12"/>
        <end position="90"/>
    </location>
</feature>
<evidence type="ECO:0000259" key="9">
    <source>
        <dbReference type="Pfam" id="PF23559"/>
    </source>
</evidence>
<dbReference type="Pfam" id="PF18052">
    <property type="entry name" value="Rx_N"/>
    <property type="match status" value="1"/>
</dbReference>
<dbReference type="PANTHER" id="PTHR23155:SF947">
    <property type="entry name" value="DISEASE RESISTANCE PROTEIN RPP13"/>
    <property type="match status" value="1"/>
</dbReference>
<dbReference type="GO" id="GO:0042742">
    <property type="term" value="P:defense response to bacterium"/>
    <property type="evidence" value="ECO:0007669"/>
    <property type="project" value="UniProtKB-ARBA"/>
</dbReference>
<dbReference type="Gene3D" id="1.10.10.10">
    <property type="entry name" value="Winged helix-like DNA-binding domain superfamily/Winged helix DNA-binding domain"/>
    <property type="match status" value="1"/>
</dbReference>
<comment type="caution">
    <text evidence="11">The sequence shown here is derived from an EMBL/GenBank/DDBJ whole genome shotgun (WGS) entry which is preliminary data.</text>
</comment>
<dbReference type="Gene3D" id="3.80.10.10">
    <property type="entry name" value="Ribonuclease Inhibitor"/>
    <property type="match status" value="1"/>
</dbReference>
<dbReference type="SUPFAM" id="SSF52058">
    <property type="entry name" value="L domain-like"/>
    <property type="match status" value="1"/>
</dbReference>
<evidence type="ECO:0000259" key="7">
    <source>
        <dbReference type="Pfam" id="PF00931"/>
    </source>
</evidence>
<dbReference type="Gene3D" id="1.10.8.430">
    <property type="entry name" value="Helical domain of apoptotic protease-activating factors"/>
    <property type="match status" value="1"/>
</dbReference>
<keyword evidence="2" id="KW-0433">Leucine-rich repeat</keyword>
<comment type="similarity">
    <text evidence="1">Belongs to the disease resistance NB-LRR family.</text>
</comment>
<accession>A0A317Y5F6</accession>
<keyword evidence="4" id="KW-0547">Nucleotide-binding</keyword>
<sequence>MELAVGASEATLKSLLSKLGALLAEEYALIRGVRGDIQFITDELASMQAFLSNLSKYEEGHDDQTEDWMKQIRDVAYDIEDCIDDFAHSLRPDPRGSGWVTAVRKILYEIRTWYPRRNIATQIVDLKNRAQHIGERRTRYGVRDPQPGKKKSNLGGATGYLAAENQDVTRQLVRAQQPVGVKDMPDLKKWIHEDGKREKTGVLSIVGFGGVGKTTIAMDLYTKYGPEFQRRAMVTVSQNSDPEAVVRNILNQVKPLSNNAERRGEDSSGAVSLGKKNPVIATILSRIRLPFPNQKQDNGGGRDKHEQIKKELKNCLADTREQSIDSKDMSSTSLSFPFPISSLGRFMIQRRGGSTIQTFGIQNHIRYLLLIDDVWSSSTWQSIWKYFPEENKKGSRIIVTTRFQAVATTCSAHKDQDHIHLVDVLSGEEANSLFIKTLSECRGNSARQSNQTKVPDRVWQMCGGLPLAIVTMAGVVASKPLMIRDEWIAVCNSLFPEPEKCHKPEEFMRIINYCYNDLPSDLKTCCLYLSIFPKGREVSRKRLIRRWIAEGFVSEKQGLSVEDVADTCFKQLIERKMMRPVEHNSNGSVKSCRVHDMVLEYIISKAAEENFITVVGSHWSMSTSSKKVRRLTIHGSDPKRAKNVDSMNLSHVRSLTVFENLDKLHFKSFKTGIVQVLDLEGCKGFRESDANVSDICEMILLKYLSLRKTDIKNLPNNISKLKYLETLDVRETEVKQLPTTVGQLERITNILGGDKRRQRTLKLPKELKGTMKSLRILSGVEIVEGSTAASDFSYFTTLRKLAIYRIHHNEDIFKNLLSSIQYLSGYSLQTLLIVDESSEFFKTLESMSPSHLTDLRALELSGKLLYLPKWLDTLQHLVKLTLSATALCTDNFLVIRKLNSLFSLTFSISEKQDPALAAILEKNKSASRGEIVVPAGGFSKLKLLRIFVPLLPSLTFSKNATPHLERIELRFKKLEGFHGVDELGKLQDVVLTVDGHASERTNSILDGLKQRLEGKCNLIVNKYHD</sequence>
<dbReference type="GO" id="GO:0043531">
    <property type="term" value="F:ADP binding"/>
    <property type="evidence" value="ECO:0007669"/>
    <property type="project" value="InterPro"/>
</dbReference>
<keyword evidence="6" id="KW-0175">Coiled coil</keyword>
<dbReference type="InterPro" id="IPR058922">
    <property type="entry name" value="WHD_DRP"/>
</dbReference>
<dbReference type="InterPro" id="IPR027417">
    <property type="entry name" value="P-loop_NTPase"/>
</dbReference>
<evidence type="ECO:0000313" key="11">
    <source>
        <dbReference type="EMBL" id="PWZ52952.1"/>
    </source>
</evidence>
<keyword evidence="5" id="KW-0611">Plant defense</keyword>
<dbReference type="InterPro" id="IPR041118">
    <property type="entry name" value="Rx_N"/>
</dbReference>
<dbReference type="InterPro" id="IPR002182">
    <property type="entry name" value="NB-ARC"/>
</dbReference>
<dbReference type="PANTHER" id="PTHR23155">
    <property type="entry name" value="DISEASE RESISTANCE PROTEIN RP"/>
    <property type="match status" value="1"/>
</dbReference>
<evidence type="ECO:0000259" key="8">
    <source>
        <dbReference type="Pfam" id="PF18052"/>
    </source>
</evidence>
<dbReference type="ExpressionAtlas" id="A0A317Y5F6">
    <property type="expression patterns" value="baseline and differential"/>
</dbReference>
<evidence type="ECO:0000256" key="3">
    <source>
        <dbReference type="ARBA" id="ARBA00022737"/>
    </source>
</evidence>
<proteinExistence type="inferred from homology"/>
<dbReference type="Pfam" id="PF23598">
    <property type="entry name" value="LRR_14"/>
    <property type="match status" value="1"/>
</dbReference>
<dbReference type="Pfam" id="PF00931">
    <property type="entry name" value="NB-ARC"/>
    <property type="match status" value="2"/>
</dbReference>
<dbReference type="InterPro" id="IPR036388">
    <property type="entry name" value="WH-like_DNA-bd_sf"/>
</dbReference>
<dbReference type="Pfam" id="PF23559">
    <property type="entry name" value="WHD_DRP"/>
    <property type="match status" value="1"/>
</dbReference>
<dbReference type="GO" id="GO:0002758">
    <property type="term" value="P:innate immune response-activating signaling pathway"/>
    <property type="evidence" value="ECO:0007669"/>
    <property type="project" value="UniProtKB-ARBA"/>
</dbReference>
<evidence type="ECO:0000256" key="2">
    <source>
        <dbReference type="ARBA" id="ARBA00022614"/>
    </source>
</evidence>
<dbReference type="InterPro" id="IPR055414">
    <property type="entry name" value="LRR_R13L4/SHOC2-like"/>
</dbReference>
<evidence type="ECO:0000256" key="5">
    <source>
        <dbReference type="ARBA" id="ARBA00022821"/>
    </source>
</evidence>
<gene>
    <name evidence="11" type="primary">RPM1_18</name>
    <name evidence="11" type="ORF">Zm00014a_016614</name>
</gene>
<dbReference type="SUPFAM" id="SSF52540">
    <property type="entry name" value="P-loop containing nucleoside triphosphate hydrolases"/>
    <property type="match status" value="2"/>
</dbReference>
<feature type="domain" description="NB-ARC" evidence="7">
    <location>
        <begin position="363"/>
        <end position="436"/>
    </location>
</feature>
<dbReference type="AlphaFoldDB" id="A0A317Y5F6"/>
<dbReference type="EMBL" id="NCVQ01000001">
    <property type="protein sequence ID" value="PWZ52952.1"/>
    <property type="molecule type" value="Genomic_DNA"/>
</dbReference>
<dbReference type="FunFam" id="1.10.10.10:FF:000322">
    <property type="entry name" value="Probable disease resistance protein At1g63360"/>
    <property type="match status" value="1"/>
</dbReference>
<evidence type="ECO:0000256" key="6">
    <source>
        <dbReference type="ARBA" id="ARBA00023054"/>
    </source>
</evidence>
<dbReference type="CDD" id="cd14798">
    <property type="entry name" value="RX-CC_like"/>
    <property type="match status" value="1"/>
</dbReference>
<dbReference type="Proteomes" id="UP000251960">
    <property type="component" value="Chromosome 1"/>
</dbReference>
<organism evidence="11">
    <name type="scientific">Zea mays</name>
    <name type="common">Maize</name>
    <dbReference type="NCBI Taxonomy" id="4577"/>
    <lineage>
        <taxon>Eukaryota</taxon>
        <taxon>Viridiplantae</taxon>
        <taxon>Streptophyta</taxon>
        <taxon>Embryophyta</taxon>
        <taxon>Tracheophyta</taxon>
        <taxon>Spermatophyta</taxon>
        <taxon>Magnoliopsida</taxon>
        <taxon>Liliopsida</taxon>
        <taxon>Poales</taxon>
        <taxon>Poaceae</taxon>
        <taxon>PACMAD clade</taxon>
        <taxon>Panicoideae</taxon>
        <taxon>Andropogonodae</taxon>
        <taxon>Andropogoneae</taxon>
        <taxon>Tripsacinae</taxon>
        <taxon>Zea</taxon>
    </lineage>
</organism>
<reference evidence="11" key="1">
    <citation type="journal article" date="2018" name="Nat. Genet.">
        <title>Extensive intraspecific gene order and gene structural variations between Mo17 and other maize genomes.</title>
        <authorList>
            <person name="Sun S."/>
            <person name="Zhou Y."/>
            <person name="Chen J."/>
            <person name="Shi J."/>
            <person name="Zhao H."/>
            <person name="Zhao H."/>
            <person name="Song W."/>
            <person name="Zhang M."/>
            <person name="Cui Y."/>
            <person name="Dong X."/>
            <person name="Liu H."/>
            <person name="Ma X."/>
            <person name="Jiao Y."/>
            <person name="Wang B."/>
            <person name="Wei X."/>
            <person name="Stein J.C."/>
            <person name="Glaubitz J.C."/>
            <person name="Lu F."/>
            <person name="Yu G."/>
            <person name="Liang C."/>
            <person name="Fengler K."/>
            <person name="Li B."/>
            <person name="Rafalski A."/>
            <person name="Schnable P.S."/>
            <person name="Ware D.H."/>
            <person name="Buckler E.S."/>
            <person name="Lai J."/>
        </authorList>
    </citation>
    <scope>NUCLEOTIDE SEQUENCE [LARGE SCALE GENOMIC DNA]</scope>
    <source>
        <tissue evidence="11">Seedling</tissue>
    </source>
</reference>
<evidence type="ECO:0000256" key="1">
    <source>
        <dbReference type="ARBA" id="ARBA00008894"/>
    </source>
</evidence>
<dbReference type="PRINTS" id="PR00364">
    <property type="entry name" value="DISEASERSIST"/>
</dbReference>
<name>A0A317Y5F6_MAIZE</name>
<dbReference type="InterPro" id="IPR032675">
    <property type="entry name" value="LRR_dom_sf"/>
</dbReference>